<name>A0A2K9NIR5_9PROT</name>
<dbReference type="OrthoDB" id="9800082at2"/>
<dbReference type="InterPro" id="IPR010282">
    <property type="entry name" value="Uncharacterised_HutD/Ves"/>
</dbReference>
<sequence length="176" mass="18320">MSGVLLRAADRAWTAWKNGGGETATVALFPENADLSDFDWRISIARVDGDGPFSAFPGIDRTLTILSGGSMALNGHVLTPDSAPFAFDGELPVQAVVSGGPVHDLNVMTRRGRFSHSVARVRGPVALGGVPAVRLLLALDAGYRGLSRWDALMVGPEDVATVTGEGVGLLVVITGL</sequence>
<dbReference type="CDD" id="cd20293">
    <property type="entry name" value="cupin_HutD_N"/>
    <property type="match status" value="1"/>
</dbReference>
<keyword evidence="2" id="KW-1185">Reference proteome</keyword>
<organism evidence="1 2">
    <name type="scientific">Niveispirillum cyanobacteriorum</name>
    <dbReference type="NCBI Taxonomy" id="1612173"/>
    <lineage>
        <taxon>Bacteria</taxon>
        <taxon>Pseudomonadati</taxon>
        <taxon>Pseudomonadota</taxon>
        <taxon>Alphaproteobacteria</taxon>
        <taxon>Rhodospirillales</taxon>
        <taxon>Azospirillaceae</taxon>
        <taxon>Niveispirillum</taxon>
    </lineage>
</organism>
<gene>
    <name evidence="1" type="ORF">C0V82_21445</name>
</gene>
<dbReference type="PANTHER" id="PTHR37943">
    <property type="entry name" value="PROTEIN VES"/>
    <property type="match status" value="1"/>
</dbReference>
<dbReference type="InterPro" id="IPR011051">
    <property type="entry name" value="RmlC_Cupin_sf"/>
</dbReference>
<dbReference type="Pfam" id="PF05962">
    <property type="entry name" value="HutD"/>
    <property type="match status" value="1"/>
</dbReference>
<reference evidence="1 2" key="1">
    <citation type="submission" date="2017-12" db="EMBL/GenBank/DDBJ databases">
        <title>Genomes of bacteria within cyanobacterial aggregates.</title>
        <authorList>
            <person name="Cai H."/>
        </authorList>
    </citation>
    <scope>NUCLEOTIDE SEQUENCE [LARGE SCALE GENOMIC DNA]</scope>
    <source>
        <strain evidence="1 2">TH16</strain>
        <plasmid evidence="1 2">unnamed1</plasmid>
    </source>
</reference>
<dbReference type="Gene3D" id="2.60.120.10">
    <property type="entry name" value="Jelly Rolls"/>
    <property type="match status" value="1"/>
</dbReference>
<geneLocation type="plasmid" evidence="1 2">
    <name>unnamed1</name>
</geneLocation>
<dbReference type="KEGG" id="ncb:C0V82_21445"/>
<dbReference type="Proteomes" id="UP000234752">
    <property type="component" value="Plasmid unnamed1"/>
</dbReference>
<dbReference type="SUPFAM" id="SSF51182">
    <property type="entry name" value="RmlC-like cupins"/>
    <property type="match status" value="1"/>
</dbReference>
<dbReference type="AlphaFoldDB" id="A0A2K9NIR5"/>
<dbReference type="PANTHER" id="PTHR37943:SF1">
    <property type="entry name" value="PROTEIN VES"/>
    <property type="match status" value="1"/>
</dbReference>
<keyword evidence="1" id="KW-0614">Plasmid</keyword>
<dbReference type="EMBL" id="CP025613">
    <property type="protein sequence ID" value="AUN32984.1"/>
    <property type="molecule type" value="Genomic_DNA"/>
</dbReference>
<protein>
    <submittedName>
        <fullName evidence="1">HutD-family protein</fullName>
    </submittedName>
</protein>
<accession>A0A2K9NIR5</accession>
<evidence type="ECO:0000313" key="1">
    <source>
        <dbReference type="EMBL" id="AUN32984.1"/>
    </source>
</evidence>
<proteinExistence type="predicted"/>
<evidence type="ECO:0000313" key="2">
    <source>
        <dbReference type="Proteomes" id="UP000234752"/>
    </source>
</evidence>
<dbReference type="InterPro" id="IPR014710">
    <property type="entry name" value="RmlC-like_jellyroll"/>
</dbReference>
<dbReference type="RefSeq" id="WP_102114510.1">
    <property type="nucleotide sequence ID" value="NZ_BMGN01000001.1"/>
</dbReference>